<protein>
    <submittedName>
        <fullName evidence="2">Uncharacterized protein</fullName>
    </submittedName>
</protein>
<sequence>MRRLDWLRGVLSASSALVVRQTAVTTTAGMEGTGLRAYFRAAAAANQQLQLQQQRQPQTRRATCSAEIRQTPLAPADEIAQLVAAGERTRAIGRLRRVLQAEQRADLGYTHTLRAIEKLSGLAGTPGIAGSAAYVSYRAIRQSHVRNLPDAILQPVLSMLFGARRYAEAAQLGVRQAASIGALSGRTVLAALARMQEQQTGRWTGARRAFDWEEFRGAHVCEVRRAARLVVGALDKGGKTDGGHVCALLAMDLAWARGARLPREPPAWWFSQFAARGLTPGPAAYGLLARAYERCGDRVWAQRVRGQQGAGGLGKEVDRIVQEIMAEQEGTARQRVVARAVARLADAGRLGDARRVWRAGDPQEMNYRALGRLALAACAEDPAGAVSMFAAACRAAQGGTRAPAFGSLLTGVLRAALDAPSPDARFLALDVCALAAQHGVAVNAEVFGMLLARLPTDDRGVGLALRLALRIAREGVVPDDMAVCCLVAVCVRAGDAGLAREMWQERVDGRPQKKVLRLVEHLRHRAQRLGVEQETLAAVLGQTEE</sequence>
<organism evidence="2 3">
    <name type="scientific">Coemansia interrupta</name>
    <dbReference type="NCBI Taxonomy" id="1126814"/>
    <lineage>
        <taxon>Eukaryota</taxon>
        <taxon>Fungi</taxon>
        <taxon>Fungi incertae sedis</taxon>
        <taxon>Zoopagomycota</taxon>
        <taxon>Kickxellomycotina</taxon>
        <taxon>Kickxellomycetes</taxon>
        <taxon>Kickxellales</taxon>
        <taxon>Kickxellaceae</taxon>
        <taxon>Coemansia</taxon>
    </lineage>
</organism>
<dbReference type="Proteomes" id="UP001140172">
    <property type="component" value="Unassembled WGS sequence"/>
</dbReference>
<evidence type="ECO:0000313" key="3">
    <source>
        <dbReference type="Proteomes" id="UP001140172"/>
    </source>
</evidence>
<dbReference type="OrthoDB" id="10419811at2759"/>
<dbReference type="Gene3D" id="1.25.40.10">
    <property type="entry name" value="Tetratricopeptide repeat domain"/>
    <property type="match status" value="1"/>
</dbReference>
<evidence type="ECO:0000313" key="2">
    <source>
        <dbReference type="EMBL" id="KAJ2780370.1"/>
    </source>
</evidence>
<keyword evidence="1" id="KW-0732">Signal</keyword>
<proteinExistence type="predicted"/>
<accession>A0A9W8LHL0</accession>
<comment type="caution">
    <text evidence="2">The sequence shown here is derived from an EMBL/GenBank/DDBJ whole genome shotgun (WGS) entry which is preliminary data.</text>
</comment>
<dbReference type="EMBL" id="JANBUM010000253">
    <property type="protein sequence ID" value="KAJ2780370.1"/>
    <property type="molecule type" value="Genomic_DNA"/>
</dbReference>
<name>A0A9W8LHL0_9FUNG</name>
<keyword evidence="3" id="KW-1185">Reference proteome</keyword>
<evidence type="ECO:0000256" key="1">
    <source>
        <dbReference type="SAM" id="SignalP"/>
    </source>
</evidence>
<reference evidence="2" key="1">
    <citation type="submission" date="2022-07" db="EMBL/GenBank/DDBJ databases">
        <title>Phylogenomic reconstructions and comparative analyses of Kickxellomycotina fungi.</title>
        <authorList>
            <person name="Reynolds N.K."/>
            <person name="Stajich J.E."/>
            <person name="Barry K."/>
            <person name="Grigoriev I.V."/>
            <person name="Crous P."/>
            <person name="Smith M.E."/>
        </authorList>
    </citation>
    <scope>NUCLEOTIDE SEQUENCE</scope>
    <source>
        <strain evidence="2">BCRC 34489</strain>
    </source>
</reference>
<feature type="chain" id="PRO_5040802054" evidence="1">
    <location>
        <begin position="17"/>
        <end position="545"/>
    </location>
</feature>
<dbReference type="AlphaFoldDB" id="A0A9W8LHL0"/>
<feature type="signal peptide" evidence="1">
    <location>
        <begin position="1"/>
        <end position="16"/>
    </location>
</feature>
<dbReference type="InterPro" id="IPR011990">
    <property type="entry name" value="TPR-like_helical_dom_sf"/>
</dbReference>
<gene>
    <name evidence="2" type="ORF">GGI15_003560</name>
</gene>